<feature type="region of interest" description="Disordered" evidence="7">
    <location>
        <begin position="262"/>
        <end position="290"/>
    </location>
</feature>
<evidence type="ECO:0000256" key="2">
    <source>
        <dbReference type="ARBA" id="ARBA00009560"/>
    </source>
</evidence>
<evidence type="ECO:0000256" key="7">
    <source>
        <dbReference type="SAM" id="MobiDB-lite"/>
    </source>
</evidence>
<evidence type="ECO:0000256" key="3">
    <source>
        <dbReference type="ARBA" id="ARBA00022705"/>
    </source>
</evidence>
<dbReference type="EMBL" id="MU069876">
    <property type="protein sequence ID" value="KAF5832408.1"/>
    <property type="molecule type" value="Genomic_DNA"/>
</dbReference>
<evidence type="ECO:0000256" key="5">
    <source>
        <dbReference type="ARBA" id="ARBA00023242"/>
    </source>
</evidence>
<comment type="subcellular location">
    <subcellularLocation>
        <location evidence="1">Nucleus</location>
    </subcellularLocation>
</comment>
<evidence type="ECO:0000313" key="10">
    <source>
        <dbReference type="Proteomes" id="UP000815325"/>
    </source>
</evidence>
<dbReference type="InterPro" id="IPR016266">
    <property type="entry name" value="POLE2"/>
</dbReference>
<feature type="compositionally biased region" description="Gly residues" evidence="7">
    <location>
        <begin position="438"/>
        <end position="448"/>
    </location>
</feature>
<dbReference type="InterPro" id="IPR007185">
    <property type="entry name" value="DNA_pol_a/d/e_bsu"/>
</dbReference>
<keyword evidence="10" id="KW-1185">Reference proteome</keyword>
<feature type="region of interest" description="Disordered" evidence="7">
    <location>
        <begin position="312"/>
        <end position="347"/>
    </location>
</feature>
<feature type="region of interest" description="Disordered" evidence="7">
    <location>
        <begin position="367"/>
        <end position="472"/>
    </location>
</feature>
<proteinExistence type="inferred from homology"/>
<accession>A0ABQ7GCW7</accession>
<evidence type="ECO:0000313" key="9">
    <source>
        <dbReference type="EMBL" id="KAF5832408.1"/>
    </source>
</evidence>
<feature type="compositionally biased region" description="Gly residues" evidence="7">
    <location>
        <begin position="328"/>
        <end position="339"/>
    </location>
</feature>
<dbReference type="PANTHER" id="PTHR12708:SF0">
    <property type="entry name" value="DNA POLYMERASE EPSILON SUBUNIT 2"/>
    <property type="match status" value="1"/>
</dbReference>
<organism evidence="9 10">
    <name type="scientific">Dunaliella salina</name>
    <name type="common">Green alga</name>
    <name type="synonym">Protococcus salinus</name>
    <dbReference type="NCBI Taxonomy" id="3046"/>
    <lineage>
        <taxon>Eukaryota</taxon>
        <taxon>Viridiplantae</taxon>
        <taxon>Chlorophyta</taxon>
        <taxon>core chlorophytes</taxon>
        <taxon>Chlorophyceae</taxon>
        <taxon>CS clade</taxon>
        <taxon>Chlamydomonadales</taxon>
        <taxon>Dunaliellaceae</taxon>
        <taxon>Dunaliella</taxon>
    </lineage>
</organism>
<evidence type="ECO:0000259" key="8">
    <source>
        <dbReference type="Pfam" id="PF04042"/>
    </source>
</evidence>
<evidence type="ECO:0000256" key="4">
    <source>
        <dbReference type="ARBA" id="ARBA00023125"/>
    </source>
</evidence>
<feature type="compositionally biased region" description="Gly residues" evidence="7">
    <location>
        <begin position="12"/>
        <end position="30"/>
    </location>
</feature>
<protein>
    <recommendedName>
        <fullName evidence="6">DNA polymerase II subunit 2</fullName>
    </recommendedName>
</protein>
<comment type="similarity">
    <text evidence="2">Belongs to the DNA polymerase epsilon subunit B family.</text>
</comment>
<feature type="compositionally biased region" description="Acidic residues" evidence="7">
    <location>
        <begin position="265"/>
        <end position="274"/>
    </location>
</feature>
<evidence type="ECO:0000256" key="6">
    <source>
        <dbReference type="ARBA" id="ARBA00032930"/>
    </source>
</evidence>
<evidence type="ECO:0000256" key="1">
    <source>
        <dbReference type="ARBA" id="ARBA00004123"/>
    </source>
</evidence>
<feature type="compositionally biased region" description="Low complexity" evidence="7">
    <location>
        <begin position="383"/>
        <end position="392"/>
    </location>
</feature>
<dbReference type="Proteomes" id="UP000815325">
    <property type="component" value="Unassembled WGS sequence"/>
</dbReference>
<feature type="region of interest" description="Disordered" evidence="7">
    <location>
        <begin position="11"/>
        <end position="37"/>
    </location>
</feature>
<sequence>MFVFMGNFHSRGGSGAAGRGLGSGTGGGASAAGSNNSAGVSAGGAQAGAASVSYSAIKAGFDKLAALLQQFPRIQNNSHFVFVPGPGDPCPGDVLPQPPLPSYFTEQLRATLPKVSFTSNPCRLRFYSQQLVFFRYDILKRMRRRCIIPPIGGESADADAMWGHLTLTLLQQSHLCPLPLLQQPIYWQYDHAMHIYPLPHAVVVADTSPQAQHNHQGCSTFNPGSFADGFFAAYVPFKQGMETEGEGEVKAVEMCEMPRDGQLEPYEEDEDGEEGGVGNGLQGEASPRGLHHAQQLAAEGVAMDIQGNGNGLAFSRAGNGGDDDGDGGTDGGEGQGSGADAGERDEGYYSTLTHGLGVGGSVSAMAQAGAPEAAGRQHRRQEPQQPLLAQQARGREEGVVAGEKEEEVGTAGQQGLVGMEEHGEGVLDQNGDVEMGDAYGGEDMGQGGPDHQEEGMESGEEDEGEDFPEIMD</sequence>
<keyword evidence="5" id="KW-0539">Nucleus</keyword>
<gene>
    <name evidence="9" type="ORF">DUNSADRAFT_11710</name>
</gene>
<reference evidence="9" key="1">
    <citation type="submission" date="2017-08" db="EMBL/GenBank/DDBJ databases">
        <authorList>
            <person name="Polle J.E."/>
            <person name="Barry K."/>
            <person name="Cushman J."/>
            <person name="Schmutz J."/>
            <person name="Tran D."/>
            <person name="Hathwaick L.T."/>
            <person name="Yim W.C."/>
            <person name="Jenkins J."/>
            <person name="Mckie-Krisberg Z.M."/>
            <person name="Prochnik S."/>
            <person name="Lindquist E."/>
            <person name="Dockter R.B."/>
            <person name="Adam C."/>
            <person name="Molina H."/>
            <person name="Bunkerborg J."/>
            <person name="Jin E."/>
            <person name="Buchheim M."/>
            <person name="Magnuson J."/>
        </authorList>
    </citation>
    <scope>NUCLEOTIDE SEQUENCE</scope>
    <source>
        <strain evidence="9">CCAP 19/18</strain>
    </source>
</reference>
<keyword evidence="3" id="KW-0235">DNA replication</keyword>
<comment type="caution">
    <text evidence="9">The sequence shown here is derived from an EMBL/GenBank/DDBJ whole genome shotgun (WGS) entry which is preliminary data.</text>
</comment>
<name>A0ABQ7GCW7_DUNSA</name>
<keyword evidence="4" id="KW-0238">DNA-binding</keyword>
<feature type="domain" description="DNA polymerase alpha/delta/epsilon subunit B" evidence="8">
    <location>
        <begin position="48"/>
        <end position="210"/>
    </location>
</feature>
<dbReference type="Pfam" id="PF04042">
    <property type="entry name" value="DNA_pol_E_B"/>
    <property type="match status" value="1"/>
</dbReference>
<dbReference type="PANTHER" id="PTHR12708">
    <property type="entry name" value="DNA POLYMERASE EPSILON SUBUNIT B"/>
    <property type="match status" value="1"/>
</dbReference>
<feature type="compositionally biased region" description="Acidic residues" evidence="7">
    <location>
        <begin position="455"/>
        <end position="472"/>
    </location>
</feature>